<sequence>MLQESCEEKYQEKLIVDLLHLFKEDIDQTNPVQVTIIRNLVGKLRRGVNHHFVPLMKTIGKMHKIRLGETNYDLMKDLFGLPSSTSCDDFKTHRKLQAGYNPEVIDEAVELYKDGPVIDASDEARALRYLQAMKTEQDEIVLVGKSFSPDIEKWEEEKVHIPKKNESEGDKDDFSALRRLVSKVIDDDGLASKVSIHNFSSLGCSTRHPLIYMMWPTPNKGYGGRHLLKIWEKVREDCATREKPLKLVGHSTDSAGFSLSALVTLMTPTEATVKEGIMYLGLCIPDERFVAPYFWSLPSIAYSDFDHLRRTLLRNLKYDTRDLTMYKDGNGTMVATINHLHELMEICLQQGEAVPFLAQDLVLINFFDQ</sequence>
<organism evidence="1 2">
    <name type="scientific">Porites lobata</name>
    <dbReference type="NCBI Taxonomy" id="104759"/>
    <lineage>
        <taxon>Eukaryota</taxon>
        <taxon>Metazoa</taxon>
        <taxon>Cnidaria</taxon>
        <taxon>Anthozoa</taxon>
        <taxon>Hexacorallia</taxon>
        <taxon>Scleractinia</taxon>
        <taxon>Fungiina</taxon>
        <taxon>Poritidae</taxon>
        <taxon>Porites</taxon>
    </lineage>
</organism>
<dbReference type="Proteomes" id="UP001159405">
    <property type="component" value="Unassembled WGS sequence"/>
</dbReference>
<reference evidence="1 2" key="1">
    <citation type="submission" date="2022-05" db="EMBL/GenBank/DDBJ databases">
        <authorList>
            <consortium name="Genoscope - CEA"/>
            <person name="William W."/>
        </authorList>
    </citation>
    <scope>NUCLEOTIDE SEQUENCE [LARGE SCALE GENOMIC DNA]</scope>
</reference>
<evidence type="ECO:0000313" key="1">
    <source>
        <dbReference type="EMBL" id="CAH3142247.1"/>
    </source>
</evidence>
<name>A0ABN8PER8_9CNID</name>
<protein>
    <submittedName>
        <fullName evidence="1">Uncharacterized protein</fullName>
    </submittedName>
</protein>
<accession>A0ABN8PER8</accession>
<feature type="non-terminal residue" evidence="1">
    <location>
        <position position="369"/>
    </location>
</feature>
<keyword evidence="2" id="KW-1185">Reference proteome</keyword>
<proteinExistence type="predicted"/>
<dbReference type="EMBL" id="CALNXK010000068">
    <property type="protein sequence ID" value="CAH3142247.1"/>
    <property type="molecule type" value="Genomic_DNA"/>
</dbReference>
<evidence type="ECO:0000313" key="2">
    <source>
        <dbReference type="Proteomes" id="UP001159405"/>
    </source>
</evidence>
<comment type="caution">
    <text evidence="1">The sequence shown here is derived from an EMBL/GenBank/DDBJ whole genome shotgun (WGS) entry which is preliminary data.</text>
</comment>
<gene>
    <name evidence="1" type="ORF">PLOB_00042226</name>
</gene>